<sequence>LKEAGIDCPVVTIRSTPSCCNPPEDISGTSIEVAEIRCCLLRKVTYRRGLYQTSKIGSERLHVASSEASSISRERGAKRLLVKMTQEIGIVEAVEGLLDVSANPVG</sequence>
<name>A0AAD9PZF4_ACRCE</name>
<reference evidence="1" key="2">
    <citation type="journal article" date="2023" name="Science">
        <title>Genomic signatures of disease resistance in endangered staghorn corals.</title>
        <authorList>
            <person name="Vollmer S.V."/>
            <person name="Selwyn J.D."/>
            <person name="Despard B.A."/>
            <person name="Roesel C.L."/>
        </authorList>
    </citation>
    <scope>NUCLEOTIDE SEQUENCE</scope>
    <source>
        <strain evidence="1">K2</strain>
    </source>
</reference>
<accession>A0AAD9PZF4</accession>
<reference evidence="1" key="1">
    <citation type="journal article" date="2023" name="G3 (Bethesda)">
        <title>Whole genome assembly and annotation of the endangered Caribbean coral Acropora cervicornis.</title>
        <authorList>
            <person name="Selwyn J.D."/>
            <person name="Vollmer S.V."/>
        </authorList>
    </citation>
    <scope>NUCLEOTIDE SEQUENCE</scope>
    <source>
        <strain evidence="1">K2</strain>
    </source>
</reference>
<dbReference type="EMBL" id="JARQWQ010000094">
    <property type="protein sequence ID" value="KAK2551709.1"/>
    <property type="molecule type" value="Genomic_DNA"/>
</dbReference>
<evidence type="ECO:0000313" key="1">
    <source>
        <dbReference type="EMBL" id="KAK2551709.1"/>
    </source>
</evidence>
<protein>
    <submittedName>
        <fullName evidence="1">Uncharacterized protein</fullName>
    </submittedName>
</protein>
<dbReference type="AlphaFoldDB" id="A0AAD9PZF4"/>
<dbReference type="Proteomes" id="UP001249851">
    <property type="component" value="Unassembled WGS sequence"/>
</dbReference>
<proteinExistence type="predicted"/>
<feature type="non-terminal residue" evidence="1">
    <location>
        <position position="106"/>
    </location>
</feature>
<comment type="caution">
    <text evidence="1">The sequence shown here is derived from an EMBL/GenBank/DDBJ whole genome shotgun (WGS) entry which is preliminary data.</text>
</comment>
<evidence type="ECO:0000313" key="2">
    <source>
        <dbReference type="Proteomes" id="UP001249851"/>
    </source>
</evidence>
<gene>
    <name evidence="1" type="ORF">P5673_027308</name>
</gene>
<keyword evidence="2" id="KW-1185">Reference proteome</keyword>
<organism evidence="1 2">
    <name type="scientific">Acropora cervicornis</name>
    <name type="common">Staghorn coral</name>
    <dbReference type="NCBI Taxonomy" id="6130"/>
    <lineage>
        <taxon>Eukaryota</taxon>
        <taxon>Metazoa</taxon>
        <taxon>Cnidaria</taxon>
        <taxon>Anthozoa</taxon>
        <taxon>Hexacorallia</taxon>
        <taxon>Scleractinia</taxon>
        <taxon>Astrocoeniina</taxon>
        <taxon>Acroporidae</taxon>
        <taxon>Acropora</taxon>
    </lineage>
</organism>